<evidence type="ECO:0000256" key="7">
    <source>
        <dbReference type="PIRSR" id="PIRSR608901-1"/>
    </source>
</evidence>
<evidence type="ECO:0000256" key="9">
    <source>
        <dbReference type="SAM" id="Phobius"/>
    </source>
</evidence>
<feature type="transmembrane region" description="Helical" evidence="9">
    <location>
        <begin position="209"/>
        <end position="238"/>
    </location>
</feature>
<feature type="binding site" evidence="7">
    <location>
        <position position="25"/>
    </location>
    <ligand>
        <name>Ca(2+)</name>
        <dbReference type="ChEBI" id="CHEBI:29108"/>
    </ligand>
</feature>
<dbReference type="PANTHER" id="PTHR46187">
    <property type="entry name" value="ALKALINE CERAMIDASE 3"/>
    <property type="match status" value="1"/>
</dbReference>
<feature type="binding site" evidence="7">
    <location>
        <position position="26"/>
    </location>
    <ligand>
        <name>Ca(2+)</name>
        <dbReference type="ChEBI" id="CHEBI:29108"/>
    </ligand>
</feature>
<accession>G0WBG8</accession>
<feature type="transmembrane region" description="Helical" evidence="9">
    <location>
        <begin position="43"/>
        <end position="61"/>
    </location>
</feature>
<evidence type="ECO:0000256" key="1">
    <source>
        <dbReference type="ARBA" id="ARBA00004141"/>
    </source>
</evidence>
<dbReference type="GeneID" id="11498666"/>
<dbReference type="AlphaFoldDB" id="G0WBG8"/>
<name>G0WBG8_NAUDC</name>
<feature type="binding site" evidence="8">
    <location>
        <position position="87"/>
    </location>
    <ligand>
        <name>Zn(2+)</name>
        <dbReference type="ChEBI" id="CHEBI:29105"/>
        <note>catalytic</note>
    </ligand>
</feature>
<dbReference type="Pfam" id="PF05875">
    <property type="entry name" value="Ceramidase"/>
    <property type="match status" value="1"/>
</dbReference>
<feature type="binding site" evidence="7">
    <location>
        <position position="39"/>
    </location>
    <ligand>
        <name>Ca(2+)</name>
        <dbReference type="ChEBI" id="CHEBI:29108"/>
    </ligand>
</feature>
<evidence type="ECO:0000256" key="6">
    <source>
        <dbReference type="ARBA" id="ARBA00023136"/>
    </source>
</evidence>
<dbReference type="GO" id="GO:0017040">
    <property type="term" value="F:N-acylsphingosine amidohydrolase activity"/>
    <property type="evidence" value="ECO:0007669"/>
    <property type="project" value="EnsemblFungi"/>
</dbReference>
<proteinExistence type="inferred from homology"/>
<feature type="binding site" evidence="7">
    <location>
        <position position="28"/>
    </location>
    <ligand>
        <name>Ca(2+)</name>
        <dbReference type="ChEBI" id="CHEBI:29108"/>
    </ligand>
</feature>
<evidence type="ECO:0000256" key="4">
    <source>
        <dbReference type="ARBA" id="ARBA00022801"/>
    </source>
</evidence>
<comment type="similarity">
    <text evidence="2">Belongs to the alkaline ceramidase family.</text>
</comment>
<dbReference type="eggNOG" id="KOG2329">
    <property type="taxonomic scope" value="Eukaryota"/>
</dbReference>
<dbReference type="STRING" id="1071378.G0WBG8"/>
<dbReference type="GO" id="GO:0046513">
    <property type="term" value="P:ceramide biosynthetic process"/>
    <property type="evidence" value="ECO:0007669"/>
    <property type="project" value="EnsemblFungi"/>
</dbReference>
<keyword evidence="4" id="KW-0378">Hydrolase</keyword>
<evidence type="ECO:0000313" key="11">
    <source>
        <dbReference type="Proteomes" id="UP000000689"/>
    </source>
</evidence>
<dbReference type="PANTHER" id="PTHR46187:SF3">
    <property type="entry name" value="ALKALINE CERAMIDASE 3"/>
    <property type="match status" value="1"/>
</dbReference>
<evidence type="ECO:0000256" key="5">
    <source>
        <dbReference type="ARBA" id="ARBA00022989"/>
    </source>
</evidence>
<dbReference type="OrthoDB" id="187171at2759"/>
<dbReference type="GO" id="GO:0005789">
    <property type="term" value="C:endoplasmic reticulum membrane"/>
    <property type="evidence" value="ECO:0007669"/>
    <property type="project" value="TreeGrafter"/>
</dbReference>
<keyword evidence="8" id="KW-0862">Zinc</keyword>
<dbReference type="GO" id="GO:0046514">
    <property type="term" value="P:ceramide catabolic process"/>
    <property type="evidence" value="ECO:0007669"/>
    <property type="project" value="EnsemblFungi"/>
</dbReference>
<protein>
    <submittedName>
        <fullName evidence="10">Uncharacterized protein</fullName>
    </submittedName>
</protein>
<feature type="transmembrane region" description="Helical" evidence="9">
    <location>
        <begin position="102"/>
        <end position="120"/>
    </location>
</feature>
<dbReference type="KEGG" id="ndi:NDAI_0E02710"/>
<evidence type="ECO:0000256" key="2">
    <source>
        <dbReference type="ARBA" id="ARBA00009780"/>
    </source>
</evidence>
<dbReference type="EMBL" id="HE580271">
    <property type="protein sequence ID" value="CCD25088.1"/>
    <property type="molecule type" value="Genomic_DNA"/>
</dbReference>
<feature type="transmembrane region" description="Helical" evidence="9">
    <location>
        <begin position="258"/>
        <end position="277"/>
    </location>
</feature>
<evidence type="ECO:0000256" key="3">
    <source>
        <dbReference type="ARBA" id="ARBA00022692"/>
    </source>
</evidence>
<reference evidence="10 11" key="1">
    <citation type="journal article" date="2011" name="Proc. Natl. Acad. Sci. U.S.A.">
        <title>Evolutionary erosion of yeast sex chromosomes by mating-type switching accidents.</title>
        <authorList>
            <person name="Gordon J.L."/>
            <person name="Armisen D."/>
            <person name="Proux-Wera E."/>
            <person name="Oheigeartaigh S.S."/>
            <person name="Byrne K.P."/>
            <person name="Wolfe K.H."/>
        </authorList>
    </citation>
    <scope>NUCLEOTIDE SEQUENCE [LARGE SCALE GENOMIC DNA]</scope>
    <source>
        <strain evidence="11">ATCC 10597 / BCRC 20456 / CBS 421 / NBRC 0211 / NRRL Y-12639</strain>
    </source>
</reference>
<feature type="binding site" evidence="7">
    <location>
        <position position="30"/>
    </location>
    <ligand>
        <name>Ca(2+)</name>
        <dbReference type="ChEBI" id="CHEBI:29108"/>
    </ligand>
</feature>
<keyword evidence="6 9" id="KW-0472">Membrane</keyword>
<dbReference type="GO" id="GO:0046872">
    <property type="term" value="F:metal ion binding"/>
    <property type="evidence" value="ECO:0007669"/>
    <property type="project" value="UniProtKB-KW"/>
</dbReference>
<keyword evidence="5 9" id="KW-1133">Transmembrane helix</keyword>
<evidence type="ECO:0000313" key="10">
    <source>
        <dbReference type="EMBL" id="CCD25088.1"/>
    </source>
</evidence>
<dbReference type="InterPro" id="IPR008901">
    <property type="entry name" value="ACER"/>
</dbReference>
<gene>
    <name evidence="10" type="primary">NDAI0E02710</name>
    <name evidence="10" type="ordered locus">NDAI_0E02710</name>
</gene>
<evidence type="ECO:0000256" key="8">
    <source>
        <dbReference type="PIRSR" id="PIRSR608901-2"/>
    </source>
</evidence>
<feature type="binding site" evidence="8">
    <location>
        <position position="256"/>
    </location>
    <ligand>
        <name>Zn(2+)</name>
        <dbReference type="ChEBI" id="CHEBI:29105"/>
        <note>catalytic</note>
    </ligand>
</feature>
<comment type="cofactor">
    <cofactor evidence="8">
        <name>Zn(2+)</name>
        <dbReference type="ChEBI" id="CHEBI:29105"/>
    </cofactor>
</comment>
<feature type="transmembrane region" description="Helical" evidence="9">
    <location>
        <begin position="175"/>
        <end position="197"/>
    </location>
</feature>
<dbReference type="OMA" id="SIDWCEL"/>
<sequence length="330" mass="38180">MDYLRWPYPEESQSGFWGETTAIIDWCEENYVVSNYIAEWSNTLTNLGFVMAASYSIYCAYRNKLEKRFILIGLGFALVGVGSWLFHMTLKFHFQLLDELPMVYATSIPSWSLFSEIYHLKKNENNTSDGNSVAVNVNNSENKKIPLKEQLIFGGLITAFVSFLTWVYLVKQDPIIFQVLYGFLNVLVVSTSGYIAYKNMQTPTTKRNLFATMGLGISLFLAGFIFWQLDVHFCSFWIGIRRKYLLLPLGVLLELHGWWHLLTGAGVYAYVVFLQYLRVLSLGELNDFDFIWRWKFCPELVRKDASIGTKYSYQFLGPYVDKPFDSLPTH</sequence>
<keyword evidence="3 9" id="KW-0812">Transmembrane</keyword>
<organism evidence="10 11">
    <name type="scientific">Naumovozyma dairenensis (strain ATCC 10597 / BCRC 20456 / CBS 421 / NBRC 0211 / NRRL Y-12639)</name>
    <name type="common">Saccharomyces dairenensis</name>
    <dbReference type="NCBI Taxonomy" id="1071378"/>
    <lineage>
        <taxon>Eukaryota</taxon>
        <taxon>Fungi</taxon>
        <taxon>Dikarya</taxon>
        <taxon>Ascomycota</taxon>
        <taxon>Saccharomycotina</taxon>
        <taxon>Saccharomycetes</taxon>
        <taxon>Saccharomycetales</taxon>
        <taxon>Saccharomycetaceae</taxon>
        <taxon>Naumovozyma</taxon>
    </lineage>
</organism>
<feature type="transmembrane region" description="Helical" evidence="9">
    <location>
        <begin position="68"/>
        <end position="90"/>
    </location>
</feature>
<keyword evidence="7" id="KW-0106">Calcium</keyword>
<dbReference type="Proteomes" id="UP000000689">
    <property type="component" value="Chromosome 5"/>
</dbReference>
<feature type="transmembrane region" description="Helical" evidence="9">
    <location>
        <begin position="151"/>
        <end position="169"/>
    </location>
</feature>
<keyword evidence="7" id="KW-0479">Metal-binding</keyword>
<dbReference type="RefSeq" id="XP_003670331.1">
    <property type="nucleotide sequence ID" value="XM_003670283.1"/>
</dbReference>
<dbReference type="HOGENOM" id="CLU_063293_3_0_1"/>
<keyword evidence="11" id="KW-1185">Reference proteome</keyword>
<feature type="binding site" evidence="8">
    <location>
        <position position="260"/>
    </location>
    <ligand>
        <name>Zn(2+)</name>
        <dbReference type="ChEBI" id="CHEBI:29105"/>
        <note>catalytic</note>
    </ligand>
</feature>
<comment type="subcellular location">
    <subcellularLocation>
        <location evidence="1">Membrane</location>
        <topology evidence="1">Multi-pass membrane protein</topology>
    </subcellularLocation>
</comment>